<keyword evidence="2" id="KW-0472">Membrane</keyword>
<evidence type="ECO:0000256" key="1">
    <source>
        <dbReference type="SAM" id="Coils"/>
    </source>
</evidence>
<reference evidence="3 4" key="1">
    <citation type="submission" date="2020-04" db="EMBL/GenBank/DDBJ databases">
        <authorList>
            <person name="Wallbank WR R."/>
            <person name="Pardo Diaz C."/>
            <person name="Kozak K."/>
            <person name="Martin S."/>
            <person name="Jiggins C."/>
            <person name="Moest M."/>
            <person name="Warren A I."/>
            <person name="Byers J.R.P. K."/>
            <person name="Montejo-Kovacevich G."/>
            <person name="Yen C E."/>
        </authorList>
    </citation>
    <scope>NUCLEOTIDE SEQUENCE [LARGE SCALE GENOMIC DNA]</scope>
</reference>
<evidence type="ECO:0000313" key="3">
    <source>
        <dbReference type="EMBL" id="CAB3260770.1"/>
    </source>
</evidence>
<organism evidence="3 4">
    <name type="scientific">Arctia plantaginis</name>
    <name type="common">Wood tiger moth</name>
    <name type="synonym">Phalaena plantaginis</name>
    <dbReference type="NCBI Taxonomy" id="874455"/>
    <lineage>
        <taxon>Eukaryota</taxon>
        <taxon>Metazoa</taxon>
        <taxon>Ecdysozoa</taxon>
        <taxon>Arthropoda</taxon>
        <taxon>Hexapoda</taxon>
        <taxon>Insecta</taxon>
        <taxon>Pterygota</taxon>
        <taxon>Neoptera</taxon>
        <taxon>Endopterygota</taxon>
        <taxon>Lepidoptera</taxon>
        <taxon>Glossata</taxon>
        <taxon>Ditrysia</taxon>
        <taxon>Noctuoidea</taxon>
        <taxon>Erebidae</taxon>
        <taxon>Arctiinae</taxon>
        <taxon>Arctia</taxon>
    </lineage>
</organism>
<gene>
    <name evidence="3" type="ORF">APLA_LOCUS17523</name>
</gene>
<protein>
    <submittedName>
        <fullName evidence="3">Uncharacterized protein</fullName>
    </submittedName>
</protein>
<keyword evidence="2" id="KW-1133">Transmembrane helix</keyword>
<feature type="coiled-coil region" evidence="1">
    <location>
        <begin position="172"/>
        <end position="248"/>
    </location>
</feature>
<dbReference type="AlphaFoldDB" id="A0A8S1BQR7"/>
<dbReference type="EMBL" id="CADEBC010000790">
    <property type="protein sequence ID" value="CAB3260770.1"/>
    <property type="molecule type" value="Genomic_DNA"/>
</dbReference>
<keyword evidence="2" id="KW-0812">Transmembrane</keyword>
<accession>A0A8S1BQR7</accession>
<comment type="caution">
    <text evidence="3">The sequence shown here is derived from an EMBL/GenBank/DDBJ whole genome shotgun (WGS) entry which is preliminary data.</text>
</comment>
<keyword evidence="4" id="KW-1185">Reference proteome</keyword>
<keyword evidence="1" id="KW-0175">Coiled coil</keyword>
<evidence type="ECO:0000313" key="4">
    <source>
        <dbReference type="Proteomes" id="UP000494106"/>
    </source>
</evidence>
<feature type="transmembrane region" description="Helical" evidence="2">
    <location>
        <begin position="344"/>
        <end position="365"/>
    </location>
</feature>
<name>A0A8S1BQR7_ARCPL</name>
<evidence type="ECO:0000256" key="2">
    <source>
        <dbReference type="SAM" id="Phobius"/>
    </source>
</evidence>
<dbReference type="OrthoDB" id="118234at2759"/>
<dbReference type="Proteomes" id="UP000494106">
    <property type="component" value="Unassembled WGS sequence"/>
</dbReference>
<sequence length="366" mass="43366">MNIFGIRKTTTTEQFRPSFEPEANQNPLLYNNATPATLDQLPLRTKDCNIRNMDDYEKNIIDMFQTFSSQQDKRFREMLTNINTTRQDMFQNLSNQQEVRFRELLTDLNCARQEIYQTVSIQQEKCFKELLTSLNSARQNMFQELSNQQDKRFNDLITSLQSTRDEVCQLLYDQREKQFEELLSNVNRIKVEKETLSNTFNNLSSKYDEVLLRLQKTDAEKRDGEENIQRLQKKLDILERRLSLSTMKLRNIPKINKYEFETKEDLCKFIIKLGKSHCIRIEMSNIRDAYRENSEESSASIVVEFTTVLMKEALHSALTKTLKEESKSEQLNTTLDYYKTPASFLFLSVFVFISSFYFLSLFLIYF</sequence>
<proteinExistence type="predicted"/>